<dbReference type="InterPro" id="IPR016181">
    <property type="entry name" value="Acyl_CoA_acyltransferase"/>
</dbReference>
<dbReference type="InterPro" id="IPR000182">
    <property type="entry name" value="GNAT_dom"/>
</dbReference>
<proteinExistence type="predicted"/>
<organism evidence="2 3">
    <name type="scientific">Knoellia sinensis KCTC 19936</name>
    <dbReference type="NCBI Taxonomy" id="1385520"/>
    <lineage>
        <taxon>Bacteria</taxon>
        <taxon>Bacillati</taxon>
        <taxon>Actinomycetota</taxon>
        <taxon>Actinomycetes</taxon>
        <taxon>Micrococcales</taxon>
        <taxon>Intrasporangiaceae</taxon>
        <taxon>Knoellia</taxon>
    </lineage>
</organism>
<dbReference type="STRING" id="1385520.N802_15815"/>
<feature type="domain" description="N-acetyltransferase" evidence="1">
    <location>
        <begin position="132"/>
        <end position="277"/>
    </location>
</feature>
<evidence type="ECO:0000313" key="3">
    <source>
        <dbReference type="Proteomes" id="UP000030002"/>
    </source>
</evidence>
<dbReference type="Gene3D" id="3.40.630.30">
    <property type="match status" value="1"/>
</dbReference>
<evidence type="ECO:0000313" key="2">
    <source>
        <dbReference type="EMBL" id="KGN32858.1"/>
    </source>
</evidence>
<dbReference type="CDD" id="cd04301">
    <property type="entry name" value="NAT_SF"/>
    <property type="match status" value="1"/>
</dbReference>
<dbReference type="AlphaFoldDB" id="A0A0A0J6N6"/>
<gene>
    <name evidence="2" type="ORF">N802_15815</name>
</gene>
<evidence type="ECO:0000259" key="1">
    <source>
        <dbReference type="PROSITE" id="PS51186"/>
    </source>
</evidence>
<keyword evidence="2" id="KW-0808">Transferase</keyword>
<sequence>MTDSDPAALLAAYDAQLRRDAEVPSALSTVEMGPLLLATYLGGRGFITYRTLETEDGPATEESVRTLVAAALAHYADQPEIRRVEWKTRGHDHAPGLHDALVSAGFEPDEPESIMIGDASLLALDLELPDGVTVRQVTDESDVRAMVAMTGEVFGDDEETTAGMAEALIQRLRTRDDMEMWVAEIDGEIVSAGRLEPVEGTDFAGIWGGATRPEHRGRGIYRALTAARARSAIARGKRWINSDSTEFSRPILERSGLVKVSTTTPYEWTRSTTPAED</sequence>
<dbReference type="Proteomes" id="UP000030002">
    <property type="component" value="Unassembled WGS sequence"/>
</dbReference>
<comment type="caution">
    <text evidence="2">The sequence shown here is derived from an EMBL/GenBank/DDBJ whole genome shotgun (WGS) entry which is preliminary data.</text>
</comment>
<dbReference type="GO" id="GO:0016747">
    <property type="term" value="F:acyltransferase activity, transferring groups other than amino-acyl groups"/>
    <property type="evidence" value="ECO:0007669"/>
    <property type="project" value="InterPro"/>
</dbReference>
<dbReference type="SUPFAM" id="SSF55729">
    <property type="entry name" value="Acyl-CoA N-acyltransferases (Nat)"/>
    <property type="match status" value="1"/>
</dbReference>
<protein>
    <submittedName>
        <fullName evidence="2">Acetyltransferase</fullName>
    </submittedName>
</protein>
<dbReference type="EMBL" id="AVPJ01000005">
    <property type="protein sequence ID" value="KGN32858.1"/>
    <property type="molecule type" value="Genomic_DNA"/>
</dbReference>
<keyword evidence="3" id="KW-1185">Reference proteome</keyword>
<name>A0A0A0J6N6_9MICO</name>
<dbReference type="Pfam" id="PF00583">
    <property type="entry name" value="Acetyltransf_1"/>
    <property type="match status" value="1"/>
</dbReference>
<dbReference type="PROSITE" id="PS51186">
    <property type="entry name" value="GNAT"/>
    <property type="match status" value="1"/>
</dbReference>
<reference evidence="2 3" key="1">
    <citation type="submission" date="2013-08" db="EMBL/GenBank/DDBJ databases">
        <title>The genome sequence of Knoellia sinensis.</title>
        <authorList>
            <person name="Zhu W."/>
            <person name="Wang G."/>
        </authorList>
    </citation>
    <scope>NUCLEOTIDE SEQUENCE [LARGE SCALE GENOMIC DNA]</scope>
    <source>
        <strain evidence="2 3">KCTC 19936</strain>
    </source>
</reference>
<accession>A0A0A0J6N6</accession>
<dbReference type="eggNOG" id="COG3153">
    <property type="taxonomic scope" value="Bacteria"/>
</dbReference>
<dbReference type="RefSeq" id="WP_035914692.1">
    <property type="nucleotide sequence ID" value="NZ_AVPJ01000005.1"/>
</dbReference>